<gene>
    <name evidence="1" type="ORF">SDC9_56858</name>
</gene>
<evidence type="ECO:0008006" key="2">
    <source>
        <dbReference type="Google" id="ProtNLM"/>
    </source>
</evidence>
<organism evidence="1">
    <name type="scientific">bioreactor metagenome</name>
    <dbReference type="NCBI Taxonomy" id="1076179"/>
    <lineage>
        <taxon>unclassified sequences</taxon>
        <taxon>metagenomes</taxon>
        <taxon>ecological metagenomes</taxon>
    </lineage>
</organism>
<dbReference type="EMBL" id="VSSQ01001705">
    <property type="protein sequence ID" value="MPM10526.1"/>
    <property type="molecule type" value="Genomic_DNA"/>
</dbReference>
<sequence length="118" mass="13494">MSKFQDFFPGESILSEEQGFYVKGFLNAKTGTIVMTDKRVAFVEQKMVPGGGLLVAAAVEISGVKRPKLKVDIPYEEMDSWEHPKRNDIRIKNKAGEQFTLRPVKYDEWDAKLKELKK</sequence>
<evidence type="ECO:0000313" key="1">
    <source>
        <dbReference type="EMBL" id="MPM10526.1"/>
    </source>
</evidence>
<protein>
    <recommendedName>
        <fullName evidence="2">GRAM domain-containing protein</fullName>
    </recommendedName>
</protein>
<accession>A0A644X327</accession>
<proteinExistence type="predicted"/>
<name>A0A644X327_9ZZZZ</name>
<comment type="caution">
    <text evidence="1">The sequence shown here is derived from an EMBL/GenBank/DDBJ whole genome shotgun (WGS) entry which is preliminary data.</text>
</comment>
<reference evidence="1" key="1">
    <citation type="submission" date="2019-08" db="EMBL/GenBank/DDBJ databases">
        <authorList>
            <person name="Kucharzyk K."/>
            <person name="Murdoch R.W."/>
            <person name="Higgins S."/>
            <person name="Loffler F."/>
        </authorList>
    </citation>
    <scope>NUCLEOTIDE SEQUENCE</scope>
</reference>
<dbReference type="AlphaFoldDB" id="A0A644X327"/>